<accession>A0ABP0GLF1</accession>
<dbReference type="Gene3D" id="3.40.50.300">
    <property type="entry name" value="P-loop containing nucleotide triphosphate hydrolases"/>
    <property type="match status" value="1"/>
</dbReference>
<keyword evidence="3" id="KW-1185">Reference proteome</keyword>
<proteinExistence type="predicted"/>
<gene>
    <name evidence="2" type="ORF">CVLEPA_LOCUS25829</name>
</gene>
<protein>
    <submittedName>
        <fullName evidence="2">Uncharacterized protein</fullName>
    </submittedName>
</protein>
<dbReference type="InterPro" id="IPR027417">
    <property type="entry name" value="P-loop_NTPase"/>
</dbReference>
<dbReference type="EMBL" id="CAWYQH010000130">
    <property type="protein sequence ID" value="CAK8692574.1"/>
    <property type="molecule type" value="Genomic_DNA"/>
</dbReference>
<sequence>MTSNQYEIRESVVNIIQEATFEDGTPYQPKTSVCRVRQPIHGFTATNKYNCILNIAKDTNTLILHCYGVPGNGKSETLRKVAQQFPFENSPLFVKWHIQCRDSGHDVKTEVKELVSAMCRNGILNNDEYQNIVNSVDCDTASHLIECLKSKHIPVLIIMEDLDWNGKSKEFIRDILRSIKTIEDICRFHIYIASRKKIAALSEDEISASSVYKLFKIEGFGEEEGLKFLLDGVKQINNDKEAARQIYHRFSGSPLGLRAAKSFCKKSKINYDEYLDLLTTDSSHILEQEIAVLKEEYGEQFIHVFDAITMPFKKLFDNEEVEDRLQWKVLCCLSYMNYDRVPRFLITECFQKLNQARNETISLSNVKSGKLITQLSDHAMCSVTDEEDITFHEVVTHAFRHQSKASSIEGFDPLQSAILVLAGIVTKDLNEKKNKRKMFKLARHAEELMQHVEKNKSILKLGADWDLLRLIICYLYETFGKVMLSISPSYYSLAIEYFVKALELVWEDEDVDLWSKQSGQEARIAQYAVDQYLMTPASPGFAHNFASKLQLYLSEPILKFLKQESTDDRKFQKVKDEISKKLGGTSNKVIINLLKDCGLFLDEVYYQKIIFPEQIASILHSRSQVVLYKETPPTDEELEDSKWFSSLAYAIALECKERFGVQLLIEHLAIKGGSIPILLMKKHDYNALIEVKKMCCKVLEKTMKLARMYENGLLKEVFGMSDITELQTLRNLVRLHSRLLGHKLLAFIPQDELGNLQNDGDQFCTQLYDLAEKFLNKSNACMSYVYCGKFYAVTGKLDKAIECFKKFFAVEEQQTHNVKSWACYNFARTVLCGKLEFEYEEAITRSQKALNSNEVIGRQLNANLKDVLKKLTHVNSQ</sequence>
<dbReference type="InterPro" id="IPR011990">
    <property type="entry name" value="TPR-like_helical_dom_sf"/>
</dbReference>
<dbReference type="SUPFAM" id="SSF52540">
    <property type="entry name" value="P-loop containing nucleoside triphosphate hydrolases"/>
    <property type="match status" value="1"/>
</dbReference>
<feature type="repeat" description="TPR" evidence="1">
    <location>
        <begin position="781"/>
        <end position="814"/>
    </location>
</feature>
<keyword evidence="1" id="KW-0802">TPR repeat</keyword>
<evidence type="ECO:0000313" key="2">
    <source>
        <dbReference type="EMBL" id="CAK8692574.1"/>
    </source>
</evidence>
<comment type="caution">
    <text evidence="2">The sequence shown here is derived from an EMBL/GenBank/DDBJ whole genome shotgun (WGS) entry which is preliminary data.</text>
</comment>
<reference evidence="2 3" key="1">
    <citation type="submission" date="2024-02" db="EMBL/GenBank/DDBJ databases">
        <authorList>
            <person name="Daric V."/>
            <person name="Darras S."/>
        </authorList>
    </citation>
    <scope>NUCLEOTIDE SEQUENCE [LARGE SCALE GENOMIC DNA]</scope>
</reference>
<evidence type="ECO:0000313" key="3">
    <source>
        <dbReference type="Proteomes" id="UP001642483"/>
    </source>
</evidence>
<dbReference type="SUPFAM" id="SSF48452">
    <property type="entry name" value="TPR-like"/>
    <property type="match status" value="1"/>
</dbReference>
<evidence type="ECO:0000256" key="1">
    <source>
        <dbReference type="PROSITE-ProRule" id="PRU00339"/>
    </source>
</evidence>
<dbReference type="Gene3D" id="1.25.40.10">
    <property type="entry name" value="Tetratricopeptide repeat domain"/>
    <property type="match status" value="1"/>
</dbReference>
<dbReference type="Proteomes" id="UP001642483">
    <property type="component" value="Unassembled WGS sequence"/>
</dbReference>
<dbReference type="InterPro" id="IPR019734">
    <property type="entry name" value="TPR_rpt"/>
</dbReference>
<dbReference type="PROSITE" id="PS50005">
    <property type="entry name" value="TPR"/>
    <property type="match status" value="1"/>
</dbReference>
<organism evidence="2 3">
    <name type="scientific">Clavelina lepadiformis</name>
    <name type="common">Light-bulb sea squirt</name>
    <name type="synonym">Ascidia lepadiformis</name>
    <dbReference type="NCBI Taxonomy" id="159417"/>
    <lineage>
        <taxon>Eukaryota</taxon>
        <taxon>Metazoa</taxon>
        <taxon>Chordata</taxon>
        <taxon>Tunicata</taxon>
        <taxon>Ascidiacea</taxon>
        <taxon>Aplousobranchia</taxon>
        <taxon>Clavelinidae</taxon>
        <taxon>Clavelina</taxon>
    </lineage>
</organism>
<name>A0ABP0GLF1_CLALP</name>